<feature type="transmembrane region" description="Helical" evidence="1">
    <location>
        <begin position="12"/>
        <end position="29"/>
    </location>
</feature>
<dbReference type="Proteomes" id="UP000839815">
    <property type="component" value="Unassembled WGS sequence"/>
</dbReference>
<dbReference type="AlphaFoldDB" id="A0A5I8HZK8"/>
<evidence type="ECO:0000313" key="2">
    <source>
        <dbReference type="EMBL" id="ECI2861632.1"/>
    </source>
</evidence>
<keyword evidence="1" id="KW-0472">Membrane</keyword>
<dbReference type="RefSeq" id="WP_050068189.1">
    <property type="nucleotide sequence ID" value="NZ_JAUKSZ010000050.1"/>
</dbReference>
<name>A0A5I8HZK8_SALET</name>
<proteinExistence type="predicted"/>
<comment type="caution">
    <text evidence="2">The sequence shown here is derived from an EMBL/GenBank/DDBJ whole genome shotgun (WGS) entry which is preliminary data.</text>
</comment>
<sequence>MKKIDIYSDTSAYVIGSLGFLIFFVWQYQSLSPGWRFLGMSLISLGAGIATQVLMYLFNGWLSKRVEKKRATSICRSLAIPEDSTDQDDIAKCWRYMIARYSNELLANRLSDLIGIVVTSVGTIISIGISIWYVGMIVYFVWNRDFNEPSLLFIPLFFMVLAFICELLLSFFCNVLFNRYPGEARKFNKNYDELRRTDPFLSSKEFRDSIRN</sequence>
<gene>
    <name evidence="2" type="ORF">CQU62_20045</name>
</gene>
<evidence type="ECO:0000256" key="1">
    <source>
        <dbReference type="SAM" id="Phobius"/>
    </source>
</evidence>
<accession>A0A5I8HZK8</accession>
<feature type="transmembrane region" description="Helical" evidence="1">
    <location>
        <begin position="35"/>
        <end position="58"/>
    </location>
</feature>
<protein>
    <submittedName>
        <fullName evidence="2">Uncharacterized protein</fullName>
    </submittedName>
</protein>
<keyword evidence="1" id="KW-0812">Transmembrane</keyword>
<dbReference type="EMBL" id="AAIURL010000056">
    <property type="protein sequence ID" value="ECI2861632.1"/>
    <property type="molecule type" value="Genomic_DNA"/>
</dbReference>
<feature type="transmembrane region" description="Helical" evidence="1">
    <location>
        <begin position="154"/>
        <end position="177"/>
    </location>
</feature>
<reference evidence="2" key="1">
    <citation type="submission" date="2019-07" db="EMBL/GenBank/DDBJ databases">
        <authorList>
            <consortium name="GenomeTrakr network: Whole genome sequencing for foodborne pathogen traceback"/>
        </authorList>
    </citation>
    <scope>NUCLEOTIDE SEQUENCE [LARGE SCALE GENOMIC DNA]</scope>
    <source>
        <strain evidence="2">FSIS21720206</strain>
    </source>
</reference>
<feature type="transmembrane region" description="Helical" evidence="1">
    <location>
        <begin position="113"/>
        <end position="142"/>
    </location>
</feature>
<organism evidence="2">
    <name type="scientific">Salmonella enterica subsp. enterica serovar Ouakam</name>
    <dbReference type="NCBI Taxonomy" id="1243585"/>
    <lineage>
        <taxon>Bacteria</taxon>
        <taxon>Pseudomonadati</taxon>
        <taxon>Pseudomonadota</taxon>
        <taxon>Gammaproteobacteria</taxon>
        <taxon>Enterobacterales</taxon>
        <taxon>Enterobacteriaceae</taxon>
        <taxon>Salmonella</taxon>
    </lineage>
</organism>
<keyword evidence="1" id="KW-1133">Transmembrane helix</keyword>